<evidence type="ECO:0000256" key="12">
    <source>
        <dbReference type="ARBA" id="ARBA00022723"/>
    </source>
</evidence>
<proteinExistence type="inferred from homology"/>
<keyword evidence="12 18" id="KW-0479">Metal-binding</keyword>
<dbReference type="InterPro" id="IPR036637">
    <property type="entry name" value="Phosphohistidine_dom_sf"/>
</dbReference>
<evidence type="ECO:0000256" key="1">
    <source>
        <dbReference type="ARBA" id="ARBA00000683"/>
    </source>
</evidence>
<dbReference type="GO" id="GO:0009401">
    <property type="term" value="P:phosphoenolpyruvate-dependent sugar phosphotransferase system"/>
    <property type="evidence" value="ECO:0007669"/>
    <property type="project" value="UniProtKB-KW"/>
</dbReference>
<dbReference type="GO" id="GO:0046872">
    <property type="term" value="F:metal ion binding"/>
    <property type="evidence" value="ECO:0007669"/>
    <property type="project" value="UniProtKB-KW"/>
</dbReference>
<dbReference type="InterPro" id="IPR008279">
    <property type="entry name" value="PEP-util_enz_mobile_dom"/>
</dbReference>
<dbReference type="InterPro" id="IPR023151">
    <property type="entry name" value="PEP_util_CS"/>
</dbReference>
<evidence type="ECO:0000259" key="21">
    <source>
        <dbReference type="Pfam" id="PF05524"/>
    </source>
</evidence>
<keyword evidence="7" id="KW-0813">Transport</keyword>
<dbReference type="Gene3D" id="3.50.30.10">
    <property type="entry name" value="Phosphohistidine domain"/>
    <property type="match status" value="1"/>
</dbReference>
<evidence type="ECO:0000259" key="19">
    <source>
        <dbReference type="Pfam" id="PF00391"/>
    </source>
</evidence>
<dbReference type="Gene3D" id="1.10.274.10">
    <property type="entry name" value="PtsI, HPr-binding domain"/>
    <property type="match status" value="1"/>
</dbReference>
<dbReference type="NCBIfam" id="TIGR01417">
    <property type="entry name" value="PTS_I_fam"/>
    <property type="match status" value="1"/>
</dbReference>
<feature type="domain" description="PEP-utilising enzyme C-terminal" evidence="20">
    <location>
        <begin position="251"/>
        <end position="536"/>
    </location>
</feature>
<dbReference type="Proteomes" id="UP000067434">
    <property type="component" value="Chromosome"/>
</dbReference>
<dbReference type="InterPro" id="IPR050499">
    <property type="entry name" value="PEP-utilizing_PTS_enzyme"/>
</dbReference>
<organism evidence="22 23">
    <name type="scientific">Infirmifilum uzonense</name>
    <dbReference type="NCBI Taxonomy" id="1550241"/>
    <lineage>
        <taxon>Archaea</taxon>
        <taxon>Thermoproteota</taxon>
        <taxon>Thermoprotei</taxon>
        <taxon>Thermofilales</taxon>
        <taxon>Thermofilaceae</taxon>
        <taxon>Infirmifilum</taxon>
    </lineage>
</organism>
<feature type="active site" description="Proton donor" evidence="16">
    <location>
        <position position="498"/>
    </location>
</feature>
<evidence type="ECO:0000256" key="15">
    <source>
        <dbReference type="ARBA" id="ARBA00033235"/>
    </source>
</evidence>
<comment type="cofactor">
    <cofactor evidence="2 18">
        <name>Mg(2+)</name>
        <dbReference type="ChEBI" id="CHEBI:18420"/>
    </cofactor>
</comment>
<dbReference type="PIRSF" id="PIRSF000732">
    <property type="entry name" value="PTS_enzyme_I"/>
    <property type="match status" value="1"/>
</dbReference>
<evidence type="ECO:0000256" key="5">
    <source>
        <dbReference type="ARBA" id="ARBA00012232"/>
    </source>
</evidence>
<evidence type="ECO:0000256" key="14">
    <source>
        <dbReference type="ARBA" id="ARBA00022842"/>
    </source>
</evidence>
<dbReference type="PANTHER" id="PTHR46244">
    <property type="entry name" value="PHOSPHOENOLPYRUVATE-PROTEIN PHOSPHOTRANSFERASE"/>
    <property type="match status" value="1"/>
</dbReference>
<feature type="binding site" evidence="18">
    <location>
        <position position="426"/>
    </location>
    <ligand>
        <name>Mg(2+)</name>
        <dbReference type="ChEBI" id="CHEBI:18420"/>
    </ligand>
</feature>
<gene>
    <name evidence="22" type="ORF">MA03_04285</name>
</gene>
<dbReference type="InterPro" id="IPR024692">
    <property type="entry name" value="PTS_EI"/>
</dbReference>
<evidence type="ECO:0000313" key="23">
    <source>
        <dbReference type="Proteomes" id="UP000067434"/>
    </source>
</evidence>
<dbReference type="AlphaFoldDB" id="A0A0F7FIL5"/>
<dbReference type="OrthoDB" id="23397at2157"/>
<dbReference type="KEGG" id="thf:MA03_04285"/>
<dbReference type="PATRIC" id="fig|1550241.5.peg.910"/>
<dbReference type="PROSITE" id="PS00742">
    <property type="entry name" value="PEP_ENZYMES_2"/>
    <property type="match status" value="1"/>
</dbReference>
<feature type="active site" description="Tele-phosphohistidine intermediate" evidence="16">
    <location>
        <position position="184"/>
    </location>
</feature>
<sequence length="575" mass="63740">MDENVLAEGIVASPGIAVGRAHVSRKIDILEKIRSERVQNVTVEVEKLKNAGNILAEKLNEIKRLLPKEEQEIIDAQLLILDSFVSEASELIKSLGYSAAFAVREIYEKYGEMMRQGGELFALRAQDLRDLASRLVGLLSEQSISTSARYEVVIGEEIDPIEFLELANSGVKGLVTKEGGVTSHVAILARLRGIPYIIARKLDINKIRDGITVIVDALNGLIILEPSEEELKKYEAIAIEYRKLLEAFSRESKLEALTLDGHKVNIYCNIGNFEELRILDEYGCEGVGLFRVEFAYMQRSSPPTEEELYELFSKAAQILGEKPLTVRAPDIGGDKPIPFIELPNEANPQLGLRGVRLLFKYEDLLLVPLVRALLRASVHGKLRLMLPMVSTVDEVLYFQEVVERERKNLESSGVRTGRLELGVMIETPSAALLANDLIERGGLSFISFGTNDLTQYVLAADRGNSLVSYLYDELNPSVLRLISLAAKRAKGRAEIEVCGEVASKPLAIPLLIGLGVESLSVSPQFVGKVKYIIRRVTLSKIKGEVENIIEVAKTNIDIKKWSEALLRSSGITFIE</sequence>
<evidence type="ECO:0000256" key="8">
    <source>
        <dbReference type="ARBA" id="ARBA00022490"/>
    </source>
</evidence>
<evidence type="ECO:0000256" key="2">
    <source>
        <dbReference type="ARBA" id="ARBA00001946"/>
    </source>
</evidence>
<feature type="binding site" evidence="17">
    <location>
        <position position="327"/>
    </location>
    <ligand>
        <name>phosphoenolpyruvate</name>
        <dbReference type="ChEBI" id="CHEBI:58702"/>
    </ligand>
</feature>
<dbReference type="SUPFAM" id="SSF47831">
    <property type="entry name" value="Enzyme I of the PEP:sugar phosphotransferase system HPr-binding (sub)domain"/>
    <property type="match status" value="1"/>
</dbReference>
<dbReference type="PRINTS" id="PR01736">
    <property type="entry name" value="PHPHTRNFRASE"/>
</dbReference>
<dbReference type="SUPFAM" id="SSF52009">
    <property type="entry name" value="Phosphohistidine domain"/>
    <property type="match status" value="1"/>
</dbReference>
<dbReference type="InterPro" id="IPR008731">
    <property type="entry name" value="PTS_EIN"/>
</dbReference>
<dbReference type="RefSeq" id="WP_052884093.1">
    <property type="nucleotide sequence ID" value="NZ_CP009961.1"/>
</dbReference>
<evidence type="ECO:0000256" key="11">
    <source>
        <dbReference type="ARBA" id="ARBA00022683"/>
    </source>
</evidence>
<dbReference type="InterPro" id="IPR006318">
    <property type="entry name" value="PTS_EI-like"/>
</dbReference>
<comment type="catalytic activity">
    <reaction evidence="1">
        <text>L-histidyl-[protein] + phosphoenolpyruvate = N(pros)-phospho-L-histidyl-[protein] + pyruvate</text>
        <dbReference type="Rhea" id="RHEA:23880"/>
        <dbReference type="Rhea" id="RHEA-COMP:9745"/>
        <dbReference type="Rhea" id="RHEA-COMP:9746"/>
        <dbReference type="ChEBI" id="CHEBI:15361"/>
        <dbReference type="ChEBI" id="CHEBI:29979"/>
        <dbReference type="ChEBI" id="CHEBI:58702"/>
        <dbReference type="ChEBI" id="CHEBI:64837"/>
        <dbReference type="EC" id="2.7.3.9"/>
    </reaction>
</comment>
<dbReference type="STRING" id="1550241.MA03_04285"/>
<comment type="subcellular location">
    <subcellularLocation>
        <location evidence="3">Cytoplasm</location>
    </subcellularLocation>
</comment>
<dbReference type="EMBL" id="CP009961">
    <property type="protein sequence ID" value="AKG38657.1"/>
    <property type="molecule type" value="Genomic_DNA"/>
</dbReference>
<dbReference type="Pfam" id="PF02896">
    <property type="entry name" value="PEP-utilizers_C"/>
    <property type="match status" value="1"/>
</dbReference>
<feature type="domain" description="Phosphotransferase system enzyme I N-terminal" evidence="21">
    <location>
        <begin position="8"/>
        <end position="118"/>
    </location>
</feature>
<evidence type="ECO:0000256" key="9">
    <source>
        <dbReference type="ARBA" id="ARBA00022597"/>
    </source>
</evidence>
<dbReference type="GO" id="GO:0008965">
    <property type="term" value="F:phosphoenolpyruvate-protein phosphotransferase activity"/>
    <property type="evidence" value="ECO:0007669"/>
    <property type="project" value="UniProtKB-EC"/>
</dbReference>
<keyword evidence="23" id="KW-1185">Reference proteome</keyword>
<dbReference type="InterPro" id="IPR015813">
    <property type="entry name" value="Pyrv/PenolPyrv_kinase-like_dom"/>
</dbReference>
<keyword evidence="11" id="KW-0598">Phosphotransferase system</keyword>
<reference evidence="22 23" key="1">
    <citation type="journal article" date="2015" name="Stand. Genomic Sci.">
        <title>Complete genome sequence of and proposal of Thermofilum uzonense sp. nov. a novel hyperthermophilic crenarchaeon and emended description of the genus Thermofilum.</title>
        <authorList>
            <person name="Toshchakov S.V."/>
            <person name="Korzhenkov A.A."/>
            <person name="Samarov N.I."/>
            <person name="Mazunin I.O."/>
            <person name="Mozhey O.I."/>
            <person name="Shmyr I.S."/>
            <person name="Derbikova K.S."/>
            <person name="Taranov E.A."/>
            <person name="Dominova I.N."/>
            <person name="Bonch-Osmolovskaya E.A."/>
            <person name="Patrushev M.V."/>
            <person name="Podosokorskaya O.A."/>
            <person name="Kublanov I.V."/>
        </authorList>
    </citation>
    <scope>NUCLEOTIDE SEQUENCE [LARGE SCALE GENOMIC DNA]</scope>
    <source>
        <strain evidence="22 23">1807-2</strain>
    </source>
</reference>
<dbReference type="InterPro" id="IPR036618">
    <property type="entry name" value="PtsI_HPr-bd_sf"/>
</dbReference>
<keyword evidence="9" id="KW-0762">Sugar transport</keyword>
<dbReference type="GeneID" id="25401422"/>
<dbReference type="Pfam" id="PF00391">
    <property type="entry name" value="PEP-utilizers"/>
    <property type="match status" value="1"/>
</dbReference>
<evidence type="ECO:0000256" key="13">
    <source>
        <dbReference type="ARBA" id="ARBA00022777"/>
    </source>
</evidence>
<dbReference type="InterPro" id="IPR000121">
    <property type="entry name" value="PEP_util_C"/>
</dbReference>
<keyword evidence="10" id="KW-0808">Transferase</keyword>
<dbReference type="HOGENOM" id="CLU_007308_7_0_2"/>
<dbReference type="SUPFAM" id="SSF51621">
    <property type="entry name" value="Phosphoenolpyruvate/pyruvate domain"/>
    <property type="match status" value="1"/>
</dbReference>
<evidence type="ECO:0000256" key="18">
    <source>
        <dbReference type="PIRSR" id="PIRSR000732-3"/>
    </source>
</evidence>
<comment type="similarity">
    <text evidence="4">Belongs to the PEP-utilizing enzyme family.</text>
</comment>
<evidence type="ECO:0000256" key="6">
    <source>
        <dbReference type="ARBA" id="ARBA00016544"/>
    </source>
</evidence>
<feature type="binding site" evidence="17">
    <location>
        <position position="291"/>
    </location>
    <ligand>
        <name>phosphoenolpyruvate</name>
        <dbReference type="ChEBI" id="CHEBI:58702"/>
    </ligand>
</feature>
<dbReference type="PANTHER" id="PTHR46244:SF6">
    <property type="entry name" value="PHOSPHOENOLPYRUVATE-PROTEIN PHOSPHOTRANSFERASE"/>
    <property type="match status" value="1"/>
</dbReference>
<keyword evidence="13" id="KW-0418">Kinase</keyword>
<dbReference type="GO" id="GO:0016301">
    <property type="term" value="F:kinase activity"/>
    <property type="evidence" value="ECO:0007669"/>
    <property type="project" value="UniProtKB-KW"/>
</dbReference>
<keyword evidence="14 18" id="KW-0460">Magnesium</keyword>
<evidence type="ECO:0000313" key="22">
    <source>
        <dbReference type="EMBL" id="AKG38657.1"/>
    </source>
</evidence>
<evidence type="ECO:0000256" key="7">
    <source>
        <dbReference type="ARBA" id="ARBA00022448"/>
    </source>
</evidence>
<evidence type="ECO:0000259" key="20">
    <source>
        <dbReference type="Pfam" id="PF02896"/>
    </source>
</evidence>
<protein>
    <recommendedName>
        <fullName evidence="6">Phosphoenolpyruvate-protein phosphotransferase</fullName>
        <ecNumber evidence="5">2.7.3.9</ecNumber>
    </recommendedName>
    <alternativeName>
        <fullName evidence="15">Phosphotransferase system, enzyme I</fullName>
    </alternativeName>
</protein>
<name>A0A0F7FIL5_9CREN</name>
<dbReference type="InterPro" id="IPR040442">
    <property type="entry name" value="Pyrv_kinase-like_dom_sf"/>
</dbReference>
<evidence type="ECO:0000256" key="3">
    <source>
        <dbReference type="ARBA" id="ARBA00004496"/>
    </source>
</evidence>
<feature type="binding site" evidence="18">
    <location>
        <position position="452"/>
    </location>
    <ligand>
        <name>Mg(2+)</name>
        <dbReference type="ChEBI" id="CHEBI:18420"/>
    </ligand>
</feature>
<evidence type="ECO:0000256" key="4">
    <source>
        <dbReference type="ARBA" id="ARBA00007837"/>
    </source>
</evidence>
<evidence type="ECO:0000256" key="17">
    <source>
        <dbReference type="PIRSR" id="PIRSR000732-2"/>
    </source>
</evidence>
<dbReference type="EC" id="2.7.3.9" evidence="5"/>
<feature type="binding site" evidence="17">
    <location>
        <position position="462"/>
    </location>
    <ligand>
        <name>phosphoenolpyruvate</name>
        <dbReference type="ChEBI" id="CHEBI:58702"/>
    </ligand>
</feature>
<evidence type="ECO:0000256" key="10">
    <source>
        <dbReference type="ARBA" id="ARBA00022679"/>
    </source>
</evidence>
<feature type="domain" description="PEP-utilising enzyme mobile" evidence="19">
    <location>
        <begin position="151"/>
        <end position="220"/>
    </location>
</feature>
<feature type="binding site" evidence="17">
    <location>
        <begin position="451"/>
        <end position="452"/>
    </location>
    <ligand>
        <name>phosphoenolpyruvate</name>
        <dbReference type="ChEBI" id="CHEBI:58702"/>
    </ligand>
</feature>
<dbReference type="Gene3D" id="3.20.20.60">
    <property type="entry name" value="Phosphoenolpyruvate-binding domains"/>
    <property type="match status" value="1"/>
</dbReference>
<dbReference type="GO" id="GO:0005737">
    <property type="term" value="C:cytoplasm"/>
    <property type="evidence" value="ECO:0007669"/>
    <property type="project" value="UniProtKB-SubCell"/>
</dbReference>
<dbReference type="Pfam" id="PF05524">
    <property type="entry name" value="PEP-utilisers_N"/>
    <property type="match status" value="1"/>
</dbReference>
<accession>A0A0F7FIL5</accession>
<keyword evidence="8" id="KW-0963">Cytoplasm</keyword>
<evidence type="ECO:0000256" key="16">
    <source>
        <dbReference type="PIRSR" id="PIRSR000732-1"/>
    </source>
</evidence>